<proteinExistence type="predicted"/>
<comment type="caution">
    <text evidence="1">The sequence shown here is derived from an EMBL/GenBank/DDBJ whole genome shotgun (WGS) entry which is preliminary data.</text>
</comment>
<dbReference type="Proteomes" id="UP001155110">
    <property type="component" value="Unassembled WGS sequence"/>
</dbReference>
<accession>A0AAW5P830</accession>
<feature type="non-terminal residue" evidence="1">
    <location>
        <position position="54"/>
    </location>
</feature>
<dbReference type="AlphaFoldDB" id="A0AAW5P830"/>
<organism evidence="1 2">
    <name type="scientific">Salinibacter ruber</name>
    <dbReference type="NCBI Taxonomy" id="146919"/>
    <lineage>
        <taxon>Bacteria</taxon>
        <taxon>Pseudomonadati</taxon>
        <taxon>Rhodothermota</taxon>
        <taxon>Rhodothermia</taxon>
        <taxon>Rhodothermales</taxon>
        <taxon>Salinibacteraceae</taxon>
        <taxon>Salinibacter</taxon>
    </lineage>
</organism>
<protein>
    <submittedName>
        <fullName evidence="1">Uncharacterized protein</fullName>
    </submittedName>
</protein>
<evidence type="ECO:0000313" key="2">
    <source>
        <dbReference type="Proteomes" id="UP001155110"/>
    </source>
</evidence>
<gene>
    <name evidence="1" type="ORF">GGP99_002113</name>
</gene>
<name>A0AAW5P830_9BACT</name>
<dbReference type="EMBL" id="JANTZM010000009">
    <property type="protein sequence ID" value="MCS4158143.1"/>
    <property type="molecule type" value="Genomic_DNA"/>
</dbReference>
<reference evidence="1" key="1">
    <citation type="submission" date="2022-08" db="EMBL/GenBank/DDBJ databases">
        <title>Genomic Encyclopedia of Type Strains, Phase V (KMG-V): Genome sequencing to study the core and pangenomes of soil and plant-associated prokaryotes.</title>
        <authorList>
            <person name="Whitman W."/>
        </authorList>
    </citation>
    <scope>NUCLEOTIDE SEQUENCE</scope>
    <source>
        <strain evidence="1">SP3002</strain>
    </source>
</reference>
<evidence type="ECO:0000313" key="1">
    <source>
        <dbReference type="EMBL" id="MCS4158143.1"/>
    </source>
</evidence>
<sequence>MLSDSFVVPLHEQMLWWMSSVLCPWMQGSIEGTTGLEHPVADVQKLTHCRSDYD</sequence>